<dbReference type="AlphaFoldDB" id="A0A0H5DSF4"/>
<feature type="compositionally biased region" description="Polar residues" evidence="1">
    <location>
        <begin position="482"/>
        <end position="495"/>
    </location>
</feature>
<evidence type="ECO:0000313" key="2">
    <source>
        <dbReference type="EMBL" id="CRX38699.1"/>
    </source>
</evidence>
<protein>
    <submittedName>
        <fullName evidence="2">Uncharacterized protein</fullName>
    </submittedName>
</protein>
<sequence>MSRVLLLFALVMGSLSLEGVPQPIVDANPIHEAFITPVKDPGQIPIVASSPPAPLYEQIPERPYDDVLWIPGYWAWSDAKNDFIWICGVWRRPPPERIWIPGSWVPAQGGFAWQSGLWSLVPEDQLAYIQKTPPPQPNEQIPAAPGENYFWVKGYWEYQPQSDSYSWLSGSWEQIDPHWILSPSIYVWRQSGFVFVPLLWDYTLEERGEAYSCADSQGGQPIAIEAPQIIEQLFFYYPDYINIYWHWGVYHPGWWDGCGCLPPWWGWNDWWTLPWGDSWGLWWWWGHPGSAAPLWMTPELSMLLAPPPAHLLPLFQKAHKPSFPINKGGKDLLPKGPKSLLREPKGQKPIPRPKIPDIIKPGGYIKPPSRPGRFVLPQDSLRPKGKGQREGTLPGQQVNPDRVNPRWETAPANVRPKVWIPPKGRRPGRDDDGDRPDRASGGGKTPPGYTPSDGSESPQWRRPSRPTKPQEGKTPQWKRPSRQTVPQSENPSNEQGDAVIKNAPSQSGKPTRFTTPPPPQDNAPREVGPPPQQRTVIKQAPPQVDRPVRVNFPSRQQSKGSNAPPPSQGIPDVQQAAPRPKRELPELAPRIRERIRERADSNARSKKDD</sequence>
<feature type="compositionally biased region" description="Basic and acidic residues" evidence="1">
    <location>
        <begin position="427"/>
        <end position="438"/>
    </location>
</feature>
<reference evidence="3" key="1">
    <citation type="submission" date="2015-06" db="EMBL/GenBank/DDBJ databases">
        <authorList>
            <person name="Bertelli C."/>
        </authorList>
    </citation>
    <scope>NUCLEOTIDE SEQUENCE [LARGE SCALE GENOMIC DNA]</scope>
    <source>
        <strain evidence="3">CRIB-30</strain>
    </source>
</reference>
<feature type="compositionally biased region" description="Basic and acidic residues" evidence="1">
    <location>
        <begin position="580"/>
        <end position="609"/>
    </location>
</feature>
<evidence type="ECO:0000256" key="1">
    <source>
        <dbReference type="SAM" id="MobiDB-lite"/>
    </source>
</evidence>
<dbReference type="RefSeq" id="WP_098038565.1">
    <property type="nucleotide sequence ID" value="NZ_CWGJ01000018.1"/>
</dbReference>
<feature type="compositionally biased region" description="Polar residues" evidence="1">
    <location>
        <begin position="503"/>
        <end position="514"/>
    </location>
</feature>
<keyword evidence="3" id="KW-1185">Reference proteome</keyword>
<gene>
    <name evidence="2" type="ORF">ELAC_1361</name>
</gene>
<dbReference type="EMBL" id="CWGJ01000018">
    <property type="protein sequence ID" value="CRX38699.1"/>
    <property type="molecule type" value="Genomic_DNA"/>
</dbReference>
<organism evidence="2 3">
    <name type="scientific">Estrella lausannensis</name>
    <dbReference type="NCBI Taxonomy" id="483423"/>
    <lineage>
        <taxon>Bacteria</taxon>
        <taxon>Pseudomonadati</taxon>
        <taxon>Chlamydiota</taxon>
        <taxon>Chlamydiia</taxon>
        <taxon>Parachlamydiales</taxon>
        <taxon>Candidatus Criblamydiaceae</taxon>
        <taxon>Estrella</taxon>
    </lineage>
</organism>
<dbReference type="OrthoDB" id="273229at2"/>
<accession>A0A0H5DSF4</accession>
<feature type="compositionally biased region" description="Pro residues" evidence="1">
    <location>
        <begin position="515"/>
        <end position="532"/>
    </location>
</feature>
<feature type="compositionally biased region" description="Low complexity" evidence="1">
    <location>
        <begin position="356"/>
        <end position="367"/>
    </location>
</feature>
<proteinExistence type="predicted"/>
<dbReference type="Proteomes" id="UP000220251">
    <property type="component" value="Unassembled WGS sequence"/>
</dbReference>
<evidence type="ECO:0000313" key="3">
    <source>
        <dbReference type="Proteomes" id="UP000220251"/>
    </source>
</evidence>
<feature type="region of interest" description="Disordered" evidence="1">
    <location>
        <begin position="325"/>
        <end position="609"/>
    </location>
</feature>
<name>A0A0H5DSF4_9BACT</name>